<dbReference type="Gene3D" id="1.10.443.10">
    <property type="entry name" value="Intergrase catalytic core"/>
    <property type="match status" value="1"/>
</dbReference>
<dbReference type="EMBL" id="JAUEPS010000008">
    <property type="protein sequence ID" value="KAK0463170.1"/>
    <property type="molecule type" value="Genomic_DNA"/>
</dbReference>
<name>A0AA39TYK9_ARMTA</name>
<keyword evidence="2" id="KW-1185">Reference proteome</keyword>
<comment type="caution">
    <text evidence="1">The sequence shown here is derived from an EMBL/GenBank/DDBJ whole genome shotgun (WGS) entry which is preliminary data.</text>
</comment>
<sequence>MAHLCPVKALAEWMDVSKIYYGYLFQKMDKRDHPILAKSSPMTAEVFLELFCNNLFDIDISPYAYGTHSFHLRWSLWQICEWGGWSTEFTHLTIFFKLDREPTLKCWTCGQSCPCA</sequence>
<organism evidence="1 2">
    <name type="scientific">Armillaria tabescens</name>
    <name type="common">Ringless honey mushroom</name>
    <name type="synonym">Agaricus tabescens</name>
    <dbReference type="NCBI Taxonomy" id="1929756"/>
    <lineage>
        <taxon>Eukaryota</taxon>
        <taxon>Fungi</taxon>
        <taxon>Dikarya</taxon>
        <taxon>Basidiomycota</taxon>
        <taxon>Agaricomycotina</taxon>
        <taxon>Agaricomycetes</taxon>
        <taxon>Agaricomycetidae</taxon>
        <taxon>Agaricales</taxon>
        <taxon>Marasmiineae</taxon>
        <taxon>Physalacriaceae</taxon>
        <taxon>Desarmillaria</taxon>
    </lineage>
</organism>
<dbReference type="GO" id="GO:0015074">
    <property type="term" value="P:DNA integration"/>
    <property type="evidence" value="ECO:0007669"/>
    <property type="project" value="InterPro"/>
</dbReference>
<dbReference type="GO" id="GO:0003677">
    <property type="term" value="F:DNA binding"/>
    <property type="evidence" value="ECO:0007669"/>
    <property type="project" value="InterPro"/>
</dbReference>
<dbReference type="RefSeq" id="XP_060334636.1">
    <property type="nucleotide sequence ID" value="XM_060475415.1"/>
</dbReference>
<accession>A0AA39TYK9</accession>
<protein>
    <submittedName>
        <fullName evidence="1">Uncharacterized protein</fullName>
    </submittedName>
</protein>
<dbReference type="Proteomes" id="UP001175211">
    <property type="component" value="Unassembled WGS sequence"/>
</dbReference>
<dbReference type="GeneID" id="85358963"/>
<dbReference type="InterPro" id="IPR013762">
    <property type="entry name" value="Integrase-like_cat_sf"/>
</dbReference>
<proteinExistence type="predicted"/>
<dbReference type="GO" id="GO:0006310">
    <property type="term" value="P:DNA recombination"/>
    <property type="evidence" value="ECO:0007669"/>
    <property type="project" value="InterPro"/>
</dbReference>
<dbReference type="AlphaFoldDB" id="A0AA39TYK9"/>
<gene>
    <name evidence="1" type="ORF">EV420DRAFT_1618948</name>
</gene>
<reference evidence="1" key="1">
    <citation type="submission" date="2023-06" db="EMBL/GenBank/DDBJ databases">
        <authorList>
            <consortium name="Lawrence Berkeley National Laboratory"/>
            <person name="Ahrendt S."/>
            <person name="Sahu N."/>
            <person name="Indic B."/>
            <person name="Wong-Bajracharya J."/>
            <person name="Merenyi Z."/>
            <person name="Ke H.-M."/>
            <person name="Monk M."/>
            <person name="Kocsube S."/>
            <person name="Drula E."/>
            <person name="Lipzen A."/>
            <person name="Balint B."/>
            <person name="Henrissat B."/>
            <person name="Andreopoulos B."/>
            <person name="Martin F.M."/>
            <person name="Harder C.B."/>
            <person name="Rigling D."/>
            <person name="Ford K.L."/>
            <person name="Foster G.D."/>
            <person name="Pangilinan J."/>
            <person name="Papanicolaou A."/>
            <person name="Barry K."/>
            <person name="LaButti K."/>
            <person name="Viragh M."/>
            <person name="Koriabine M."/>
            <person name="Yan M."/>
            <person name="Riley R."/>
            <person name="Champramary S."/>
            <person name="Plett K.L."/>
            <person name="Tsai I.J."/>
            <person name="Slot J."/>
            <person name="Sipos G."/>
            <person name="Plett J."/>
            <person name="Nagy L.G."/>
            <person name="Grigoriev I.V."/>
        </authorList>
    </citation>
    <scope>NUCLEOTIDE SEQUENCE</scope>
    <source>
        <strain evidence="1">CCBAS 213</strain>
    </source>
</reference>
<evidence type="ECO:0000313" key="2">
    <source>
        <dbReference type="Proteomes" id="UP001175211"/>
    </source>
</evidence>
<evidence type="ECO:0000313" key="1">
    <source>
        <dbReference type="EMBL" id="KAK0463170.1"/>
    </source>
</evidence>